<keyword evidence="4" id="KW-0804">Transcription</keyword>
<dbReference type="HOGENOM" id="CLU_150481_1_0_5"/>
<accession>F2J542</accession>
<dbReference type="InterPro" id="IPR010982">
    <property type="entry name" value="Lambda_DNA-bd_dom_sf"/>
</dbReference>
<evidence type="ECO:0000256" key="2">
    <source>
        <dbReference type="ARBA" id="ARBA00023015"/>
    </source>
</evidence>
<dbReference type="KEGG" id="pgv:SL003B_1656"/>
<dbReference type="Proteomes" id="UP000008130">
    <property type="component" value="Chromosome"/>
</dbReference>
<sequence>MTKPQWDRHTILAELRRRGMTLSGLAEIYGLSRGGTGNIWTRANEPTERAIADFLGEPVEALFPDRYPKRRNKILSSKYEGRKASQKDTAAPDRRAA</sequence>
<dbReference type="eggNOG" id="COG3423">
    <property type="taxonomic scope" value="Bacteria"/>
</dbReference>
<keyword evidence="3" id="KW-0238">DNA-binding</keyword>
<feature type="compositionally biased region" description="Basic and acidic residues" evidence="5">
    <location>
        <begin position="79"/>
        <end position="97"/>
    </location>
</feature>
<dbReference type="AlphaFoldDB" id="F2J542"/>
<protein>
    <recommendedName>
        <fullName evidence="6">Ner winged helix-turn-helix DNA-binding domain-containing protein</fullName>
    </recommendedName>
</protein>
<dbReference type="GO" id="GO:0003677">
    <property type="term" value="F:DNA binding"/>
    <property type="evidence" value="ECO:0007669"/>
    <property type="project" value="UniProtKB-KW"/>
</dbReference>
<dbReference type="RefSeq" id="WP_013652401.1">
    <property type="nucleotide sequence ID" value="NC_015259.1"/>
</dbReference>
<organism evidence="7 8">
    <name type="scientific">Polymorphum gilvum (strain LMG 25793 / CGMCC 1.9160 / SL003B-26A1)</name>
    <dbReference type="NCBI Taxonomy" id="991905"/>
    <lineage>
        <taxon>Bacteria</taxon>
        <taxon>Pseudomonadati</taxon>
        <taxon>Pseudomonadota</taxon>
        <taxon>Alphaproteobacteria</taxon>
        <taxon>Rhodobacterales</taxon>
        <taxon>Paracoccaceae</taxon>
        <taxon>Polymorphum</taxon>
    </lineage>
</organism>
<name>F2J542_POLGS</name>
<evidence type="ECO:0000313" key="7">
    <source>
        <dbReference type="EMBL" id="ADZ70084.1"/>
    </source>
</evidence>
<evidence type="ECO:0000256" key="4">
    <source>
        <dbReference type="ARBA" id="ARBA00023163"/>
    </source>
</evidence>
<dbReference type="OrthoDB" id="531446at2"/>
<dbReference type="Pfam" id="PF13693">
    <property type="entry name" value="HTH_35"/>
    <property type="match status" value="1"/>
</dbReference>
<dbReference type="PATRIC" id="fig|991905.3.peg.1701"/>
<gene>
    <name evidence="7" type="ordered locus">SL003B_1656</name>
</gene>
<dbReference type="InterPro" id="IPR038722">
    <property type="entry name" value="Ner_HTH_dom"/>
</dbReference>
<dbReference type="SUPFAM" id="SSF47413">
    <property type="entry name" value="lambda repressor-like DNA-binding domains"/>
    <property type="match status" value="1"/>
</dbReference>
<evidence type="ECO:0000256" key="3">
    <source>
        <dbReference type="ARBA" id="ARBA00023125"/>
    </source>
</evidence>
<dbReference type="EMBL" id="CP002568">
    <property type="protein sequence ID" value="ADZ70084.1"/>
    <property type="molecule type" value="Genomic_DNA"/>
</dbReference>
<evidence type="ECO:0000313" key="8">
    <source>
        <dbReference type="Proteomes" id="UP000008130"/>
    </source>
</evidence>
<evidence type="ECO:0000259" key="6">
    <source>
        <dbReference type="Pfam" id="PF13693"/>
    </source>
</evidence>
<dbReference type="STRING" id="991905.SL003B_1656"/>
<evidence type="ECO:0000256" key="1">
    <source>
        <dbReference type="ARBA" id="ARBA00006157"/>
    </source>
</evidence>
<proteinExistence type="inferred from homology"/>
<keyword evidence="2" id="KW-0805">Transcription regulation</keyword>
<comment type="similarity">
    <text evidence="1">Belongs to the ner transcriptional regulatory family.</text>
</comment>
<keyword evidence="8" id="KW-1185">Reference proteome</keyword>
<feature type="domain" description="Ner winged helix-turn-helix DNA-binding" evidence="6">
    <location>
        <begin position="6"/>
        <end position="78"/>
    </location>
</feature>
<feature type="region of interest" description="Disordered" evidence="5">
    <location>
        <begin position="74"/>
        <end position="97"/>
    </location>
</feature>
<reference evidence="7 8" key="1">
    <citation type="journal article" date="2011" name="J. Bacteriol.">
        <title>Complete genome sequence of Polymorphum gilvum SL003B-26A1T, a crude oil-degrading bacterium from oil-polluted saline soil.</title>
        <authorList>
            <person name="Li S.G."/>
            <person name="Tang Y.Q."/>
            <person name="Nie Y."/>
            <person name="Cai M."/>
            <person name="Wu X.L."/>
        </authorList>
    </citation>
    <scope>NUCLEOTIDE SEQUENCE [LARGE SCALE GENOMIC DNA]</scope>
    <source>
        <strain evidence="8">LMG 25793 / CGMCC 1.9160 / SL003B-26A1</strain>
    </source>
</reference>
<evidence type="ECO:0000256" key="5">
    <source>
        <dbReference type="SAM" id="MobiDB-lite"/>
    </source>
</evidence>
<dbReference type="Gene3D" id="1.10.260.40">
    <property type="entry name" value="lambda repressor-like DNA-binding domains"/>
    <property type="match status" value="1"/>
</dbReference>